<dbReference type="GO" id="GO:0016491">
    <property type="term" value="F:oxidoreductase activity"/>
    <property type="evidence" value="ECO:0007669"/>
    <property type="project" value="UniProtKB-ARBA"/>
</dbReference>
<proteinExistence type="predicted"/>
<dbReference type="Gene3D" id="2.60.120.620">
    <property type="entry name" value="q2cbj1_9rhob like domain"/>
    <property type="match status" value="1"/>
</dbReference>
<dbReference type="EMBL" id="UINC01008312">
    <property type="protein sequence ID" value="SVA37444.1"/>
    <property type="molecule type" value="Genomic_DNA"/>
</dbReference>
<protein>
    <recommendedName>
        <fullName evidence="2">Fe2OG dioxygenase domain-containing protein</fullName>
    </recommendedName>
</protein>
<evidence type="ECO:0000313" key="1">
    <source>
        <dbReference type="EMBL" id="SVA37444.1"/>
    </source>
</evidence>
<organism evidence="1">
    <name type="scientific">marine metagenome</name>
    <dbReference type="NCBI Taxonomy" id="408172"/>
    <lineage>
        <taxon>unclassified sequences</taxon>
        <taxon>metagenomes</taxon>
        <taxon>ecological metagenomes</taxon>
    </lineage>
</organism>
<dbReference type="Pfam" id="PF05721">
    <property type="entry name" value="PhyH"/>
    <property type="match status" value="1"/>
</dbReference>
<dbReference type="SUPFAM" id="SSF51197">
    <property type="entry name" value="Clavaminate synthase-like"/>
    <property type="match status" value="1"/>
</dbReference>
<dbReference type="PANTHER" id="PTHR20883">
    <property type="entry name" value="PHYTANOYL-COA DIOXYGENASE DOMAIN CONTAINING 1"/>
    <property type="match status" value="1"/>
</dbReference>
<gene>
    <name evidence="1" type="ORF">METZ01_LOCUS90298</name>
</gene>
<dbReference type="GO" id="GO:0046872">
    <property type="term" value="F:metal ion binding"/>
    <property type="evidence" value="ECO:0007669"/>
    <property type="project" value="UniProtKB-ARBA"/>
</dbReference>
<reference evidence="1" key="1">
    <citation type="submission" date="2018-05" db="EMBL/GenBank/DDBJ databases">
        <authorList>
            <person name="Lanie J.A."/>
            <person name="Ng W.-L."/>
            <person name="Kazmierczak K.M."/>
            <person name="Andrzejewski T.M."/>
            <person name="Davidsen T.M."/>
            <person name="Wayne K.J."/>
            <person name="Tettelin H."/>
            <person name="Glass J.I."/>
            <person name="Rusch D."/>
            <person name="Podicherti R."/>
            <person name="Tsui H.-C.T."/>
            <person name="Winkler M.E."/>
        </authorList>
    </citation>
    <scope>NUCLEOTIDE SEQUENCE</scope>
</reference>
<dbReference type="PANTHER" id="PTHR20883:SF48">
    <property type="entry name" value="ECTOINE DIOXYGENASE"/>
    <property type="match status" value="1"/>
</dbReference>
<dbReference type="InterPro" id="IPR008775">
    <property type="entry name" value="Phytyl_CoA_dOase-like"/>
</dbReference>
<sequence>MPRVLTTEQIEYFDEFGYCAPVDIMSEDQAHSLKLRIEAAEAAYPEELSPTNRNNPHLAFKCIDEIAHHPMIIDAVSDLVGPDILLYGTVLFFKEPQSPGFVSWHQDATYMGIEPHTFVTPWFALTPSNAELGCLKVIPGSHKHGILTHQDTFGEDNILTRGQTIEDIDESSSVSLVLRPGQISLHHGRVVHGSMPNRAKQRRLGVALQSYMRPGCRQVIGENLVQVVRGCGDLSGYSILNRPVEDMDKAAVGERTRANKNWAEILYRGASQLRVY</sequence>
<name>A0A381VBF5_9ZZZZ</name>
<evidence type="ECO:0008006" key="2">
    <source>
        <dbReference type="Google" id="ProtNLM"/>
    </source>
</evidence>
<dbReference type="AlphaFoldDB" id="A0A381VBF5"/>
<accession>A0A381VBF5</accession>